<keyword evidence="10" id="KW-0969">Cilium</keyword>
<dbReference type="GO" id="GO:0071978">
    <property type="term" value="P:bacterial-type flagellum-dependent swarming motility"/>
    <property type="evidence" value="ECO:0007669"/>
    <property type="project" value="TreeGrafter"/>
</dbReference>
<dbReference type="KEGG" id="dce:O6P33_11470"/>
<dbReference type="InterPro" id="IPR037058">
    <property type="entry name" value="Falgellar_hook_FlgE_sf"/>
</dbReference>
<gene>
    <name evidence="10" type="ORF">O6P33_11470</name>
</gene>
<dbReference type="Pfam" id="PF07559">
    <property type="entry name" value="FlgE_D2"/>
    <property type="match status" value="1"/>
</dbReference>
<dbReference type="Pfam" id="PF22692">
    <property type="entry name" value="LlgE_F_G_D1"/>
    <property type="match status" value="1"/>
</dbReference>
<evidence type="ECO:0000259" key="9">
    <source>
        <dbReference type="Pfam" id="PF22692"/>
    </source>
</evidence>
<evidence type="ECO:0000313" key="11">
    <source>
        <dbReference type="Proteomes" id="UP001212189"/>
    </source>
</evidence>
<feature type="domain" description="Flagellar hook protein FlgE D2" evidence="8">
    <location>
        <begin position="161"/>
        <end position="391"/>
    </location>
</feature>
<comment type="function">
    <text evidence="5">A flexible structure which links the flagellar filament to the drive apparatus in the basal body.</text>
</comment>
<dbReference type="RefSeq" id="WP_269817910.1">
    <property type="nucleotide sequence ID" value="NZ_CP114976.1"/>
</dbReference>
<reference evidence="10 11" key="1">
    <citation type="submission" date="2022-12" db="EMBL/GenBank/DDBJ databases">
        <title>Coexistence and Characterization of a Novel Tigecycline Resistance gene tet(X) variant and blaNDM-1 in a Pseudomonas caeni Isolate of Chicken Origin.</title>
        <authorList>
            <person name="Lu X."/>
            <person name="Zhang L."/>
            <person name="Li R."/>
            <person name="Wang Z."/>
        </authorList>
    </citation>
    <scope>NUCLEOTIDE SEQUENCE [LARGE SCALE GENOMIC DNA]</scope>
    <source>
        <strain evidence="10 11">CE14</strain>
    </source>
</reference>
<dbReference type="PANTHER" id="PTHR30435">
    <property type="entry name" value="FLAGELLAR PROTEIN"/>
    <property type="match status" value="1"/>
</dbReference>
<feature type="domain" description="Flagellar basal body rod protein N-terminal" evidence="6">
    <location>
        <begin position="4"/>
        <end position="33"/>
    </location>
</feature>
<dbReference type="GO" id="GO:0009425">
    <property type="term" value="C:bacterial-type flagellum basal body"/>
    <property type="evidence" value="ECO:0007669"/>
    <property type="project" value="UniProtKB-SubCell"/>
</dbReference>
<accession>A0AAE9VNH5</accession>
<organism evidence="10 11">
    <name type="scientific">Denitrificimonas caeni</name>
    <dbReference type="NCBI Taxonomy" id="521720"/>
    <lineage>
        <taxon>Bacteria</taxon>
        <taxon>Pseudomonadati</taxon>
        <taxon>Pseudomonadota</taxon>
        <taxon>Gammaproteobacteria</taxon>
        <taxon>Pseudomonadales</taxon>
        <taxon>Pseudomonadaceae</taxon>
        <taxon>Denitrificimonas</taxon>
    </lineage>
</organism>
<keyword evidence="11" id="KW-1185">Reference proteome</keyword>
<sequence length="510" mass="53049">MSFNIGLSGLRAATKDLNVTGNNIANAGTAGFKQSRAEFSDVYAASVLGTGKNQQGSGVLLSNVSQLFNQGNINYTQNALDLAINGNGFFQVSNNGAISYSRAGYFGTDREGFIVDNFGYNLQGYATDANDQLQTGQISNLQIKTASQDPKPTSKIEQSFNLNSTNNIPVNAPFSAADPTTYNSSTSTNIYDTQGNAHTFTQYFVKTGPNDWKMNTLIDGAHPQAGKSNQAAIEAAQAGGATPASILASALASLENPSDFRSKVDAAVAPMLSAVPAPSNDDIVAAITRVGANTPISLDIGFDSAGKIKPITGIPAPGGAVTADDFWQLGQDGTINLRAGQWAPATLNNGKPPVPVANGALASNSGVTLDMRTATQFASAFAVNAVSQDGYTTGELAGIEIDDTGMIFARYTNGQSKVQGQVVLADFANVQGLTPVGKTQWVQSLSSGEPVRNPGGTGTLGAIQAGALEDSNVELSDQLVNLIVAQRNYQANAKTIETESAITQTIINLR</sequence>
<evidence type="ECO:0000259" key="6">
    <source>
        <dbReference type="Pfam" id="PF00460"/>
    </source>
</evidence>
<keyword evidence="10" id="KW-0282">Flagellum</keyword>
<dbReference type="AlphaFoldDB" id="A0AAE9VNH5"/>
<keyword evidence="4 5" id="KW-0975">Bacterial flagellum</keyword>
<feature type="domain" description="Flagellar hook protein FlgE/F/G-like D1" evidence="9">
    <location>
        <begin position="83"/>
        <end position="137"/>
    </location>
</feature>
<comment type="subcellular location">
    <subcellularLocation>
        <location evidence="1 5">Bacterial flagellum basal body</location>
    </subcellularLocation>
</comment>
<keyword evidence="10" id="KW-0966">Cell projection</keyword>
<dbReference type="GO" id="GO:0009424">
    <property type="term" value="C:bacterial-type flagellum hook"/>
    <property type="evidence" value="ECO:0007669"/>
    <property type="project" value="TreeGrafter"/>
</dbReference>
<protein>
    <recommendedName>
        <fullName evidence="3 5">Flagellar hook protein FlgE</fullName>
    </recommendedName>
</protein>
<evidence type="ECO:0000313" key="10">
    <source>
        <dbReference type="EMBL" id="WBE24967.1"/>
    </source>
</evidence>
<dbReference type="InterPro" id="IPR010930">
    <property type="entry name" value="Flg_bb/hook_C_dom"/>
</dbReference>
<evidence type="ECO:0000259" key="8">
    <source>
        <dbReference type="Pfam" id="PF07559"/>
    </source>
</evidence>
<dbReference type="SUPFAM" id="SSF117143">
    <property type="entry name" value="Flagellar hook protein flgE"/>
    <property type="match status" value="1"/>
</dbReference>
<evidence type="ECO:0000256" key="2">
    <source>
        <dbReference type="ARBA" id="ARBA00009677"/>
    </source>
</evidence>
<evidence type="ECO:0000259" key="7">
    <source>
        <dbReference type="Pfam" id="PF06429"/>
    </source>
</evidence>
<dbReference type="InterPro" id="IPR037925">
    <property type="entry name" value="FlgE/F/G-like"/>
</dbReference>
<evidence type="ECO:0000256" key="3">
    <source>
        <dbReference type="ARBA" id="ARBA00019015"/>
    </source>
</evidence>
<dbReference type="Proteomes" id="UP001212189">
    <property type="component" value="Chromosome"/>
</dbReference>
<feature type="domain" description="Flagellar basal-body/hook protein C-terminal" evidence="7">
    <location>
        <begin position="464"/>
        <end position="509"/>
    </location>
</feature>
<dbReference type="InterPro" id="IPR020013">
    <property type="entry name" value="Flagellar_FlgE/F/G"/>
</dbReference>
<dbReference type="NCBIfam" id="TIGR03506">
    <property type="entry name" value="FlgEFG_subfam"/>
    <property type="match status" value="1"/>
</dbReference>
<dbReference type="Pfam" id="PF00460">
    <property type="entry name" value="Flg_bb_rod"/>
    <property type="match status" value="1"/>
</dbReference>
<dbReference type="InterPro" id="IPR001444">
    <property type="entry name" value="Flag_bb_rod_N"/>
</dbReference>
<name>A0AAE9VNH5_9GAMM</name>
<evidence type="ECO:0000256" key="4">
    <source>
        <dbReference type="ARBA" id="ARBA00023143"/>
    </source>
</evidence>
<dbReference type="InterPro" id="IPR011491">
    <property type="entry name" value="FlgE_D2"/>
</dbReference>
<dbReference type="GO" id="GO:0005829">
    <property type="term" value="C:cytosol"/>
    <property type="evidence" value="ECO:0007669"/>
    <property type="project" value="TreeGrafter"/>
</dbReference>
<dbReference type="PANTHER" id="PTHR30435:SF1">
    <property type="entry name" value="FLAGELLAR HOOK PROTEIN FLGE"/>
    <property type="match status" value="1"/>
</dbReference>
<comment type="similarity">
    <text evidence="2 5">Belongs to the flagella basal body rod proteins family.</text>
</comment>
<dbReference type="InterPro" id="IPR053967">
    <property type="entry name" value="LlgE_F_G-like_D1"/>
</dbReference>
<proteinExistence type="inferred from homology"/>
<evidence type="ECO:0000256" key="5">
    <source>
        <dbReference type="RuleBase" id="RU362116"/>
    </source>
</evidence>
<dbReference type="Gene3D" id="2.60.98.20">
    <property type="entry name" value="Flagellar hook protein FlgE"/>
    <property type="match status" value="1"/>
</dbReference>
<evidence type="ECO:0000256" key="1">
    <source>
        <dbReference type="ARBA" id="ARBA00004117"/>
    </source>
</evidence>
<dbReference type="Pfam" id="PF06429">
    <property type="entry name" value="Flg_bbr_C"/>
    <property type="match status" value="1"/>
</dbReference>
<dbReference type="EMBL" id="CP114976">
    <property type="protein sequence ID" value="WBE24967.1"/>
    <property type="molecule type" value="Genomic_DNA"/>
</dbReference>